<keyword evidence="2" id="KW-1185">Reference proteome</keyword>
<protein>
    <submittedName>
        <fullName evidence="1">Uncharacterized protein</fullName>
    </submittedName>
</protein>
<name>A0ACD3AG62_9AGAR</name>
<organism evidence="1 2">
    <name type="scientific">Pluteus cervinus</name>
    <dbReference type="NCBI Taxonomy" id="181527"/>
    <lineage>
        <taxon>Eukaryota</taxon>
        <taxon>Fungi</taxon>
        <taxon>Dikarya</taxon>
        <taxon>Basidiomycota</taxon>
        <taxon>Agaricomycotina</taxon>
        <taxon>Agaricomycetes</taxon>
        <taxon>Agaricomycetidae</taxon>
        <taxon>Agaricales</taxon>
        <taxon>Pluteineae</taxon>
        <taxon>Pluteaceae</taxon>
        <taxon>Pluteus</taxon>
    </lineage>
</organism>
<gene>
    <name evidence="1" type="ORF">BDN72DRAFT_775437</name>
</gene>
<dbReference type="Proteomes" id="UP000308600">
    <property type="component" value="Unassembled WGS sequence"/>
</dbReference>
<dbReference type="EMBL" id="ML208502">
    <property type="protein sequence ID" value="TFK63832.1"/>
    <property type="molecule type" value="Genomic_DNA"/>
</dbReference>
<proteinExistence type="predicted"/>
<reference evidence="1 2" key="1">
    <citation type="journal article" date="2019" name="Nat. Ecol. Evol.">
        <title>Megaphylogeny resolves global patterns of mushroom evolution.</title>
        <authorList>
            <person name="Varga T."/>
            <person name="Krizsan K."/>
            <person name="Foldi C."/>
            <person name="Dima B."/>
            <person name="Sanchez-Garcia M."/>
            <person name="Sanchez-Ramirez S."/>
            <person name="Szollosi G.J."/>
            <person name="Szarkandi J.G."/>
            <person name="Papp V."/>
            <person name="Albert L."/>
            <person name="Andreopoulos W."/>
            <person name="Angelini C."/>
            <person name="Antonin V."/>
            <person name="Barry K.W."/>
            <person name="Bougher N.L."/>
            <person name="Buchanan P."/>
            <person name="Buyck B."/>
            <person name="Bense V."/>
            <person name="Catcheside P."/>
            <person name="Chovatia M."/>
            <person name="Cooper J."/>
            <person name="Damon W."/>
            <person name="Desjardin D."/>
            <person name="Finy P."/>
            <person name="Geml J."/>
            <person name="Haridas S."/>
            <person name="Hughes K."/>
            <person name="Justo A."/>
            <person name="Karasinski D."/>
            <person name="Kautmanova I."/>
            <person name="Kiss B."/>
            <person name="Kocsube S."/>
            <person name="Kotiranta H."/>
            <person name="LaButti K.M."/>
            <person name="Lechner B.E."/>
            <person name="Liimatainen K."/>
            <person name="Lipzen A."/>
            <person name="Lukacs Z."/>
            <person name="Mihaltcheva S."/>
            <person name="Morgado L.N."/>
            <person name="Niskanen T."/>
            <person name="Noordeloos M.E."/>
            <person name="Ohm R.A."/>
            <person name="Ortiz-Santana B."/>
            <person name="Ovrebo C."/>
            <person name="Racz N."/>
            <person name="Riley R."/>
            <person name="Savchenko A."/>
            <person name="Shiryaev A."/>
            <person name="Soop K."/>
            <person name="Spirin V."/>
            <person name="Szebenyi C."/>
            <person name="Tomsovsky M."/>
            <person name="Tulloss R.E."/>
            <person name="Uehling J."/>
            <person name="Grigoriev I.V."/>
            <person name="Vagvolgyi C."/>
            <person name="Papp T."/>
            <person name="Martin F.M."/>
            <person name="Miettinen O."/>
            <person name="Hibbett D.S."/>
            <person name="Nagy L.G."/>
        </authorList>
    </citation>
    <scope>NUCLEOTIDE SEQUENCE [LARGE SCALE GENOMIC DNA]</scope>
    <source>
        <strain evidence="1 2">NL-1719</strain>
    </source>
</reference>
<accession>A0ACD3AG62</accession>
<evidence type="ECO:0000313" key="2">
    <source>
        <dbReference type="Proteomes" id="UP000308600"/>
    </source>
</evidence>
<feature type="non-terminal residue" evidence="1">
    <location>
        <position position="1"/>
    </location>
</feature>
<sequence>NAARIGEIGEPWGIPFSTCLMSPRIPSMQTAASRLLRNEATHLTYWIGMCLFRSSQSSRSWLTKSK</sequence>
<evidence type="ECO:0000313" key="1">
    <source>
        <dbReference type="EMBL" id="TFK63832.1"/>
    </source>
</evidence>